<dbReference type="EMBL" id="JAINWA010000003">
    <property type="protein sequence ID" value="MCD1654860.1"/>
    <property type="molecule type" value="Genomic_DNA"/>
</dbReference>
<keyword evidence="1" id="KW-0479">Metal-binding</keyword>
<protein>
    <submittedName>
        <fullName evidence="4">4-hydroxythreonine-4-phosphate dehydrogenase PdxA</fullName>
    </submittedName>
</protein>
<reference evidence="4" key="1">
    <citation type="submission" date="2021-08" db="EMBL/GenBank/DDBJ databases">
        <title>Comparative analyses of Brucepasteria parasyntrophica and Teretinema zuelzerae.</title>
        <authorList>
            <person name="Song Y."/>
            <person name="Brune A."/>
        </authorList>
    </citation>
    <scope>NUCLEOTIDE SEQUENCE</scope>
    <source>
        <strain evidence="4">DSM 1903</strain>
    </source>
</reference>
<gene>
    <name evidence="4" type="primary">pdxA</name>
    <name evidence="4" type="ORF">K7J14_09100</name>
</gene>
<dbReference type="GO" id="GO:0016491">
    <property type="term" value="F:oxidoreductase activity"/>
    <property type="evidence" value="ECO:0007669"/>
    <property type="project" value="UniProtKB-KW"/>
</dbReference>
<accession>A0AAE3EH31</accession>
<dbReference type="Gene3D" id="3.40.718.10">
    <property type="entry name" value="Isopropylmalate Dehydrogenase"/>
    <property type="match status" value="1"/>
</dbReference>
<dbReference type="SUPFAM" id="SSF53659">
    <property type="entry name" value="Isocitrate/Isopropylmalate dehydrogenase-like"/>
    <property type="match status" value="1"/>
</dbReference>
<evidence type="ECO:0000256" key="3">
    <source>
        <dbReference type="ARBA" id="ARBA00023027"/>
    </source>
</evidence>
<comment type="caution">
    <text evidence="4">The sequence shown here is derived from an EMBL/GenBank/DDBJ whole genome shotgun (WGS) entry which is preliminary data.</text>
</comment>
<sequence>MTIAPLHRLANAPAARLVVLPSYRSLPRYELSFSVFTCIVVVGVARVFRIEGFCAHGCIFQSGGFRVFFRCCLYGFRFFLFHINVLPKFSYIYNIRQSGKKKKKNVIRGYQKEKRVALPIIGVPLGDPAGIGPEIIVKALKSAEVAASARVLVVGDRRVIEDAMNSTGVAFVIREVSTPAEALWEPDVLNLLNLANVDFSVFKKGEVSGMCGRAAYEYIEKTVELAMSGRIDAVATTPINKEALKAGGVDFIGHTEIFASLTGTKDPLTMFEVRGMRVFFLSRHVSLRRACDLVKKDRIIEYAVRCFEALRMLGVTEGTMAVAGLNPHSGEHGLFGTEEVEEVEPAVKELQAMGYRIEGPIGADSVFHLALSGRYNCVLSLYHDQGHIATKTVDFDRTIAVTGGMPILRTSVDHGTAMDIAGKGIARETSMVEAIRLAARYSAQYSKK</sequence>
<keyword evidence="3" id="KW-0520">NAD</keyword>
<dbReference type="PANTHER" id="PTHR30004">
    <property type="entry name" value="4-HYDROXYTHREONINE-4-PHOSPHATE DEHYDROGENASE"/>
    <property type="match status" value="1"/>
</dbReference>
<dbReference type="Pfam" id="PF04166">
    <property type="entry name" value="PdxA"/>
    <property type="match status" value="1"/>
</dbReference>
<evidence type="ECO:0000256" key="2">
    <source>
        <dbReference type="ARBA" id="ARBA00023002"/>
    </source>
</evidence>
<evidence type="ECO:0000313" key="4">
    <source>
        <dbReference type="EMBL" id="MCD1654860.1"/>
    </source>
</evidence>
<dbReference type="NCBIfam" id="TIGR00557">
    <property type="entry name" value="pdxA"/>
    <property type="match status" value="1"/>
</dbReference>
<evidence type="ECO:0000256" key="1">
    <source>
        <dbReference type="ARBA" id="ARBA00022723"/>
    </source>
</evidence>
<dbReference type="PANTHER" id="PTHR30004:SF6">
    <property type="entry name" value="D-THREONATE 4-PHOSPHATE DEHYDROGENASE"/>
    <property type="match status" value="1"/>
</dbReference>
<dbReference type="GO" id="GO:0051287">
    <property type="term" value="F:NAD binding"/>
    <property type="evidence" value="ECO:0007669"/>
    <property type="project" value="InterPro"/>
</dbReference>
<name>A0AAE3EH31_9SPIR</name>
<dbReference type="NCBIfam" id="NF002992">
    <property type="entry name" value="PRK03743.1"/>
    <property type="match status" value="1"/>
</dbReference>
<evidence type="ECO:0000313" key="5">
    <source>
        <dbReference type="Proteomes" id="UP001198163"/>
    </source>
</evidence>
<dbReference type="AlphaFoldDB" id="A0AAE3EH31"/>
<proteinExistence type="predicted"/>
<dbReference type="InterPro" id="IPR005255">
    <property type="entry name" value="PdxA_fam"/>
</dbReference>
<keyword evidence="5" id="KW-1185">Reference proteome</keyword>
<keyword evidence="2" id="KW-0560">Oxidoreductase</keyword>
<organism evidence="4 5">
    <name type="scientific">Teretinema zuelzerae</name>
    <dbReference type="NCBI Taxonomy" id="156"/>
    <lineage>
        <taxon>Bacteria</taxon>
        <taxon>Pseudomonadati</taxon>
        <taxon>Spirochaetota</taxon>
        <taxon>Spirochaetia</taxon>
        <taxon>Spirochaetales</taxon>
        <taxon>Treponemataceae</taxon>
        <taxon>Teretinema</taxon>
    </lineage>
</organism>
<dbReference type="GO" id="GO:0046872">
    <property type="term" value="F:metal ion binding"/>
    <property type="evidence" value="ECO:0007669"/>
    <property type="project" value="UniProtKB-KW"/>
</dbReference>
<dbReference type="Proteomes" id="UP001198163">
    <property type="component" value="Unassembled WGS sequence"/>
</dbReference>